<organism evidence="1">
    <name type="scientific">Bradyrhizobium sp. LLZ17</name>
    <dbReference type="NCBI Taxonomy" id="3239388"/>
    <lineage>
        <taxon>Bacteria</taxon>
        <taxon>Pseudomonadati</taxon>
        <taxon>Pseudomonadota</taxon>
        <taxon>Alphaproteobacteria</taxon>
        <taxon>Hyphomicrobiales</taxon>
        <taxon>Nitrobacteraceae</taxon>
        <taxon>Bradyrhizobium</taxon>
    </lineage>
</organism>
<gene>
    <name evidence="1" type="ORF">AB8Z38_36450</name>
</gene>
<evidence type="ECO:0000313" key="1">
    <source>
        <dbReference type="EMBL" id="XDV57900.1"/>
    </source>
</evidence>
<dbReference type="PANTHER" id="PTHR36513">
    <property type="entry name" value="ABC TRANSMEMBRANE TYPE-1 DOMAIN-CONTAINING PROTEIN"/>
    <property type="match status" value="1"/>
</dbReference>
<keyword evidence="1" id="KW-0378">Hydrolase</keyword>
<accession>A0AB39XJ25</accession>
<proteinExistence type="predicted"/>
<dbReference type="PANTHER" id="PTHR36513:SF1">
    <property type="entry name" value="TRANSMEMBRANE PROTEIN"/>
    <property type="match status" value="1"/>
</dbReference>
<dbReference type="AlphaFoldDB" id="A0AB39XJ25"/>
<dbReference type="GO" id="GO:0016787">
    <property type="term" value="F:hydrolase activity"/>
    <property type="evidence" value="ECO:0007669"/>
    <property type="project" value="UniProtKB-KW"/>
</dbReference>
<dbReference type="Gene3D" id="3.40.50.1820">
    <property type="entry name" value="alpha/beta hydrolase"/>
    <property type="match status" value="1"/>
</dbReference>
<dbReference type="InterPro" id="IPR010297">
    <property type="entry name" value="DUF900_hydrolase"/>
</dbReference>
<dbReference type="RefSeq" id="WP_369722354.1">
    <property type="nucleotide sequence ID" value="NZ_CP165734.1"/>
</dbReference>
<dbReference type="InterPro" id="IPR029058">
    <property type="entry name" value="AB_hydrolase_fold"/>
</dbReference>
<dbReference type="Pfam" id="PF05990">
    <property type="entry name" value="DUF900"/>
    <property type="match status" value="1"/>
</dbReference>
<dbReference type="EMBL" id="CP165734">
    <property type="protein sequence ID" value="XDV57900.1"/>
    <property type="molecule type" value="Genomic_DNA"/>
</dbReference>
<name>A0AB39XJ25_9BRAD</name>
<sequence length="446" mass="49001">MATLSDKGRAMSDTLRLLLALLELGPQMEHLLGGRWPPYRDELLELAGRANDGDDPNELRRALDALVQRLLAEEPAAELVRRTLPEPAPAREFVVRRGRASPPLVSEIVRPSADEATGIVTIPVFYGTDRARGDDTPANYFRGERGGLAFGIAEVSVPTRGRDLGELTGPSWWHLEFTADPARHVILKSVGVLGRDVFITSLADSLAAADGRDVLIFVHGYNVAFEDAARRAAQISVDLKFAGRTLLYSWASAADTKKYTVDESTIEWSRDHFEAFLQLALSEIGAREVHVIAHSMGNRAVINTLERVTSWQLPAGAAKLGQVIFAAPDIDRDRFIQLAAKFNGCAARFTLYASSRDVALLASKFMHGYPRAGEAGEALLVVDGVDTIDASLVDTSLVGLRHSYFGDKRSILNDMFNLITQQLAPDKRFDLDAVGDALRRYWSYRA</sequence>
<reference evidence="1" key="1">
    <citation type="submission" date="2024-08" db="EMBL/GenBank/DDBJ databases">
        <authorList>
            <person name="Chaddad Z."/>
            <person name="Lamrabet M."/>
            <person name="Bouhnik O."/>
            <person name="Alami S."/>
            <person name="Wipf D."/>
            <person name="Courty P.E."/>
            <person name="Missbah El Idrissi M."/>
        </authorList>
    </citation>
    <scope>NUCLEOTIDE SEQUENCE</scope>
    <source>
        <strain evidence="1">LLZ17</strain>
    </source>
</reference>
<protein>
    <submittedName>
        <fullName evidence="1">Alpha/beta hydrolase</fullName>
    </submittedName>
</protein>
<dbReference type="SUPFAM" id="SSF53474">
    <property type="entry name" value="alpha/beta-Hydrolases"/>
    <property type="match status" value="1"/>
</dbReference>